<dbReference type="InterPro" id="IPR005495">
    <property type="entry name" value="LptG/LptF_permease"/>
</dbReference>
<dbReference type="Proteomes" id="UP000000466">
    <property type="component" value="Chromosome"/>
</dbReference>
<dbReference type="GO" id="GO:0055085">
    <property type="term" value="P:transmembrane transport"/>
    <property type="evidence" value="ECO:0007669"/>
    <property type="project" value="InterPro"/>
</dbReference>
<keyword evidence="9 12" id="KW-1133">Transmembrane helix</keyword>
<dbReference type="eggNOG" id="COG0795">
    <property type="taxonomic scope" value="Bacteria"/>
</dbReference>
<evidence type="ECO:0000256" key="8">
    <source>
        <dbReference type="ARBA" id="ARBA00022692"/>
    </source>
</evidence>
<dbReference type="GO" id="GO:0043190">
    <property type="term" value="C:ATP-binding cassette (ABC) transporter complex"/>
    <property type="evidence" value="ECO:0007669"/>
    <property type="project" value="InterPro"/>
</dbReference>
<sequence>MIIFRYLAREILLTLVAVCGVLLLIFMSGTFVRYLAEAAAGDLSPTALLVIMAYRLPGFLELILPLGTFIGVMLVYGRLYVESEMVVLSACGLSQRRLLGYTLLAVLPIILVVAYLSLVLAPKGVAAVEDLLAAQKSRGEFDLLLPEQFQPMNGGKATFYTEKISKNRDRLTEVFIADISPGTVVTGDESAVVRADSALQLFDPEHKRRYFVLEEGRRYSGIPGLPNYQEVTFDTFGQLMQTSLPKVKARYKVEAEPTATLLSSDKPIHISGLQWRLSLPLLVIIVCFLAIPLSRTNPRQGRYLGMIPAIFLYIVYLVVLNAARDQVKAGKLDPALGLWVVHLAFFLLALVMFNWANLRRWLKRPVASSSQEAGHA</sequence>
<feature type="transmembrane region" description="Helical" evidence="12">
    <location>
        <begin position="273"/>
        <end position="291"/>
    </location>
</feature>
<dbReference type="EMBL" id="CP003746">
    <property type="protein sequence ID" value="AFU98336.1"/>
    <property type="molecule type" value="Genomic_DNA"/>
</dbReference>
<evidence type="ECO:0000313" key="13">
    <source>
        <dbReference type="EMBL" id="AFU98336.1"/>
    </source>
</evidence>
<feature type="transmembrane region" description="Helical" evidence="12">
    <location>
        <begin position="303"/>
        <end position="323"/>
    </location>
</feature>
<evidence type="ECO:0000256" key="3">
    <source>
        <dbReference type="ARBA" id="ARBA00007725"/>
    </source>
</evidence>
<name>K4KH56_SIMAS</name>
<dbReference type="RefSeq" id="WP_015046509.1">
    <property type="nucleotide sequence ID" value="NC_018868.3"/>
</dbReference>
<dbReference type="PANTHER" id="PTHR33529">
    <property type="entry name" value="SLR0882 PROTEIN-RELATED"/>
    <property type="match status" value="1"/>
</dbReference>
<comment type="similarity">
    <text evidence="3">Belongs to the LptF/LptG family.</text>
</comment>
<evidence type="ECO:0000256" key="7">
    <source>
        <dbReference type="ARBA" id="ARBA00022519"/>
    </source>
</evidence>
<evidence type="ECO:0000256" key="2">
    <source>
        <dbReference type="ARBA" id="ARBA00004429"/>
    </source>
</evidence>
<comment type="subunit">
    <text evidence="11">Component of the lipopolysaccharide transport and assembly complex. The LptBFG transporter is composed of two ATP-binding proteins (LptB) and two transmembrane proteins (LptF and LptG).</text>
</comment>
<dbReference type="KEGG" id="saga:M5M_05655"/>
<evidence type="ECO:0000256" key="11">
    <source>
        <dbReference type="ARBA" id="ARBA00026081"/>
    </source>
</evidence>
<reference evidence="13 14" key="1">
    <citation type="journal article" date="2013" name="Genome Announc.">
        <title>Complete genome sequence of Simiduia agarivorans SA1(T), a marine bacterium able to degrade a variety of polysaccharides.</title>
        <authorList>
            <person name="Lin S.Y."/>
            <person name="Shieh W.Y."/>
            <person name="Chen J.S."/>
            <person name="Tang S.L."/>
        </authorList>
    </citation>
    <scope>NUCLEOTIDE SEQUENCE [LARGE SCALE GENOMIC DNA]</scope>
    <source>
        <strain evidence="14">DSM 21679 / JCM 13881 / BCRC 17597 / SA1</strain>
    </source>
</reference>
<evidence type="ECO:0000256" key="9">
    <source>
        <dbReference type="ARBA" id="ARBA00022989"/>
    </source>
</evidence>
<gene>
    <name evidence="13" type="ordered locus">M5M_05655</name>
</gene>
<feature type="transmembrane region" description="Helical" evidence="12">
    <location>
        <begin position="98"/>
        <end position="121"/>
    </location>
</feature>
<keyword evidence="8 12" id="KW-0812">Transmembrane</keyword>
<keyword evidence="6" id="KW-1003">Cell membrane</keyword>
<feature type="transmembrane region" description="Helical" evidence="12">
    <location>
        <begin position="56"/>
        <end position="77"/>
    </location>
</feature>
<dbReference type="HOGENOM" id="CLU_028799_0_2_6"/>
<dbReference type="InterPro" id="IPR030922">
    <property type="entry name" value="LptF"/>
</dbReference>
<dbReference type="AlphaFoldDB" id="K4KH56"/>
<protein>
    <recommendedName>
        <fullName evidence="4">Lipopolysaccharide export system permease protein LptF</fullName>
    </recommendedName>
</protein>
<comment type="function">
    <text evidence="1">Part of the ABC transporter complex LptBFG involved in the translocation of lipopolysaccharide (LPS) from the inner membrane to the outer membrane.</text>
</comment>
<evidence type="ECO:0000256" key="12">
    <source>
        <dbReference type="SAM" id="Phobius"/>
    </source>
</evidence>
<keyword evidence="7" id="KW-0997">Cell inner membrane</keyword>
<organism evidence="13 14">
    <name type="scientific">Simiduia agarivorans (strain DSM 21679 / JCM 13881 / BCRC 17597 / SA1)</name>
    <dbReference type="NCBI Taxonomy" id="1117647"/>
    <lineage>
        <taxon>Bacteria</taxon>
        <taxon>Pseudomonadati</taxon>
        <taxon>Pseudomonadota</taxon>
        <taxon>Gammaproteobacteria</taxon>
        <taxon>Cellvibrionales</taxon>
        <taxon>Cellvibrionaceae</taxon>
        <taxon>Simiduia</taxon>
    </lineage>
</organism>
<evidence type="ECO:0000256" key="6">
    <source>
        <dbReference type="ARBA" id="ARBA00022475"/>
    </source>
</evidence>
<accession>K4KH56</accession>
<feature type="transmembrane region" description="Helical" evidence="12">
    <location>
        <begin position="12"/>
        <end position="36"/>
    </location>
</feature>
<dbReference type="GO" id="GO:0015920">
    <property type="term" value="P:lipopolysaccharide transport"/>
    <property type="evidence" value="ECO:0007669"/>
    <property type="project" value="TreeGrafter"/>
</dbReference>
<evidence type="ECO:0000256" key="1">
    <source>
        <dbReference type="ARBA" id="ARBA00002265"/>
    </source>
</evidence>
<keyword evidence="10 12" id="KW-0472">Membrane</keyword>
<evidence type="ECO:0000313" key="14">
    <source>
        <dbReference type="Proteomes" id="UP000000466"/>
    </source>
</evidence>
<keyword evidence="14" id="KW-1185">Reference proteome</keyword>
<feature type="transmembrane region" description="Helical" evidence="12">
    <location>
        <begin position="335"/>
        <end position="356"/>
    </location>
</feature>
<dbReference type="Pfam" id="PF03739">
    <property type="entry name" value="LptF_LptG"/>
    <property type="match status" value="1"/>
</dbReference>
<evidence type="ECO:0000256" key="4">
    <source>
        <dbReference type="ARBA" id="ARBA00014213"/>
    </source>
</evidence>
<evidence type="ECO:0000256" key="5">
    <source>
        <dbReference type="ARBA" id="ARBA00022448"/>
    </source>
</evidence>
<comment type="subcellular location">
    <subcellularLocation>
        <location evidence="2">Cell inner membrane</location>
        <topology evidence="2">Multi-pass membrane protein</topology>
    </subcellularLocation>
</comment>
<dbReference type="STRING" id="1117647.M5M_05655"/>
<dbReference type="NCBIfam" id="TIGR04407">
    <property type="entry name" value="LptF_YjgP"/>
    <property type="match status" value="1"/>
</dbReference>
<dbReference type="PANTHER" id="PTHR33529:SF7">
    <property type="entry name" value="LIPOPOLYSACCHARIDE EXPORT SYSTEM PERMEASE PROTEIN LPTF"/>
    <property type="match status" value="1"/>
</dbReference>
<keyword evidence="5" id="KW-0813">Transport</keyword>
<proteinExistence type="inferred from homology"/>
<dbReference type="OrthoDB" id="9778062at2"/>
<evidence type="ECO:0000256" key="10">
    <source>
        <dbReference type="ARBA" id="ARBA00023136"/>
    </source>
</evidence>